<evidence type="ECO:0000259" key="2">
    <source>
        <dbReference type="Pfam" id="PF01266"/>
    </source>
</evidence>
<feature type="domain" description="FAD dependent oxidoreductase" evidence="2">
    <location>
        <begin position="15"/>
        <end position="383"/>
    </location>
</feature>
<dbReference type="PANTHER" id="PTHR13847">
    <property type="entry name" value="SARCOSINE DEHYDROGENASE-RELATED"/>
    <property type="match status" value="1"/>
</dbReference>
<name>A0A6A6THI7_9PLEO</name>
<dbReference type="InterPro" id="IPR036188">
    <property type="entry name" value="FAD/NAD-bd_sf"/>
</dbReference>
<evidence type="ECO:0000256" key="1">
    <source>
        <dbReference type="ARBA" id="ARBA00023002"/>
    </source>
</evidence>
<dbReference type="PANTHER" id="PTHR13847:SF289">
    <property type="entry name" value="GLYCINE OXIDASE"/>
    <property type="match status" value="1"/>
</dbReference>
<dbReference type="GO" id="GO:0005737">
    <property type="term" value="C:cytoplasm"/>
    <property type="evidence" value="ECO:0007669"/>
    <property type="project" value="TreeGrafter"/>
</dbReference>
<keyword evidence="4" id="KW-1185">Reference proteome</keyword>
<dbReference type="Proteomes" id="UP000799324">
    <property type="component" value="Unassembled WGS sequence"/>
</dbReference>
<reference evidence="3" key="1">
    <citation type="journal article" date="2020" name="Stud. Mycol.">
        <title>101 Dothideomycetes genomes: a test case for predicting lifestyles and emergence of pathogens.</title>
        <authorList>
            <person name="Haridas S."/>
            <person name="Albert R."/>
            <person name="Binder M."/>
            <person name="Bloem J."/>
            <person name="Labutti K."/>
            <person name="Salamov A."/>
            <person name="Andreopoulos B."/>
            <person name="Baker S."/>
            <person name="Barry K."/>
            <person name="Bills G."/>
            <person name="Bluhm B."/>
            <person name="Cannon C."/>
            <person name="Castanera R."/>
            <person name="Culley D."/>
            <person name="Daum C."/>
            <person name="Ezra D."/>
            <person name="Gonzalez J."/>
            <person name="Henrissat B."/>
            <person name="Kuo A."/>
            <person name="Liang C."/>
            <person name="Lipzen A."/>
            <person name="Lutzoni F."/>
            <person name="Magnuson J."/>
            <person name="Mondo S."/>
            <person name="Nolan M."/>
            <person name="Ohm R."/>
            <person name="Pangilinan J."/>
            <person name="Park H.-J."/>
            <person name="Ramirez L."/>
            <person name="Alfaro M."/>
            <person name="Sun H."/>
            <person name="Tritt A."/>
            <person name="Yoshinaga Y."/>
            <person name="Zwiers L.-H."/>
            <person name="Turgeon B."/>
            <person name="Goodwin S."/>
            <person name="Spatafora J."/>
            <person name="Crous P."/>
            <person name="Grigoriev I."/>
        </authorList>
    </citation>
    <scope>NUCLEOTIDE SEQUENCE</scope>
    <source>
        <strain evidence="3">CBS 122681</strain>
    </source>
</reference>
<organism evidence="3 4">
    <name type="scientific">Lophiostoma macrostomum CBS 122681</name>
    <dbReference type="NCBI Taxonomy" id="1314788"/>
    <lineage>
        <taxon>Eukaryota</taxon>
        <taxon>Fungi</taxon>
        <taxon>Dikarya</taxon>
        <taxon>Ascomycota</taxon>
        <taxon>Pezizomycotina</taxon>
        <taxon>Dothideomycetes</taxon>
        <taxon>Pleosporomycetidae</taxon>
        <taxon>Pleosporales</taxon>
        <taxon>Lophiostomataceae</taxon>
        <taxon>Lophiostoma</taxon>
    </lineage>
</organism>
<proteinExistence type="predicted"/>
<dbReference type="OrthoDB" id="3783968at2759"/>
<dbReference type="SUPFAM" id="SSF51905">
    <property type="entry name" value="FAD/NAD(P)-binding domain"/>
    <property type="match status" value="1"/>
</dbReference>
<sequence>MSSPHLSPPTNTPIIIIIGAGSIGLWTAYHLAKSRLSSESIIVLEATPSAFGATSGTCSGCIHYHFSDPHLIDLGKFSFDLWEDLATDEGFRQAVRWSSRSLLGLKKGVGSLEGLPGWFKRGRNGDHEWCADEGFLGFKNALVDPKGVGTWLEKACLDLGVQICTSTIVTAAALNDEALVAEVTVSSLDKPDKAIACTSLILACGPWTPSVYATLFPNSALRFDQVLEAGDWLLLRNPHPVAGESTIFVGLNEFVGSKLEFAGRDDGTIWICGRKIVTSSSSLPEPGKCAKADTDMASELIGRCSEFLGRDDLRAEKKTASVGLEIVETGRAFRPTSRSGLPLIAKVKPMALSESRKGNVFVNWGHGSYGLTLGPVSGRLMAQTVRQDAPDIDLSPFCLPGETLEVNLGEQIQEKPVECNNKF</sequence>
<gene>
    <name evidence="3" type="ORF">K491DRAFT_776023</name>
</gene>
<evidence type="ECO:0000313" key="4">
    <source>
        <dbReference type="Proteomes" id="UP000799324"/>
    </source>
</evidence>
<dbReference type="GO" id="GO:0016491">
    <property type="term" value="F:oxidoreductase activity"/>
    <property type="evidence" value="ECO:0007669"/>
    <property type="project" value="UniProtKB-KW"/>
</dbReference>
<dbReference type="EMBL" id="MU004311">
    <property type="protein sequence ID" value="KAF2658916.1"/>
    <property type="molecule type" value="Genomic_DNA"/>
</dbReference>
<dbReference type="Gene3D" id="3.50.50.60">
    <property type="entry name" value="FAD/NAD(P)-binding domain"/>
    <property type="match status" value="2"/>
</dbReference>
<dbReference type="AlphaFoldDB" id="A0A6A6THI7"/>
<dbReference type="Gene3D" id="3.30.9.10">
    <property type="entry name" value="D-Amino Acid Oxidase, subunit A, domain 2"/>
    <property type="match status" value="1"/>
</dbReference>
<dbReference type="Pfam" id="PF01266">
    <property type="entry name" value="DAO"/>
    <property type="match status" value="1"/>
</dbReference>
<keyword evidence="1" id="KW-0560">Oxidoreductase</keyword>
<dbReference type="InterPro" id="IPR006076">
    <property type="entry name" value="FAD-dep_OxRdtase"/>
</dbReference>
<evidence type="ECO:0000313" key="3">
    <source>
        <dbReference type="EMBL" id="KAF2658916.1"/>
    </source>
</evidence>
<accession>A0A6A6THI7</accession>
<protein>
    <submittedName>
        <fullName evidence="3">FAD dependent oxidoreductase</fullName>
    </submittedName>
</protein>